<feature type="chain" id="PRO_5039365011" evidence="1">
    <location>
        <begin position="41"/>
        <end position="184"/>
    </location>
</feature>
<evidence type="ECO:0000256" key="1">
    <source>
        <dbReference type="SAM" id="SignalP"/>
    </source>
</evidence>
<keyword evidence="3" id="KW-1185">Reference proteome</keyword>
<dbReference type="OrthoDB" id="5121755at2"/>
<gene>
    <name evidence="2" type="ORF">FB391_1388</name>
</gene>
<dbReference type="Proteomes" id="UP000320235">
    <property type="component" value="Unassembled WGS sequence"/>
</dbReference>
<evidence type="ECO:0000313" key="3">
    <source>
        <dbReference type="Proteomes" id="UP000320235"/>
    </source>
</evidence>
<accession>A0A543F0M0</accession>
<dbReference type="RefSeq" id="WP_141893743.1">
    <property type="nucleotide sequence ID" value="NZ_BAABLH010000004.1"/>
</dbReference>
<keyword evidence="1" id="KW-0732">Signal</keyword>
<sequence>MEISVKRIRPAIRSKRSLGAVVATLAMLVSVGVIAPAATAAEPGGAGEDAYDLVVNGETTTLGEGQSITIPMQLAQPTAAAGIVSPNVVYPGNGGTLVVTASHGVYYWTIATPCVGNVLGSFSITDLTSGLSGGFALANDFSGSATTSKLMNHRYSGTLNATVSNFWGPCAYTMPNNTLYTYKG</sequence>
<dbReference type="EMBL" id="VFPE01000002">
    <property type="protein sequence ID" value="TQM27375.1"/>
    <property type="molecule type" value="Genomic_DNA"/>
</dbReference>
<reference evidence="2 3" key="1">
    <citation type="submission" date="2019-06" db="EMBL/GenBank/DDBJ databases">
        <title>Sequencing the genomes of 1000 actinobacteria strains.</title>
        <authorList>
            <person name="Klenk H.-P."/>
        </authorList>
    </citation>
    <scope>NUCLEOTIDE SEQUENCE [LARGE SCALE GENOMIC DNA]</scope>
    <source>
        <strain evidence="2 3">DSM 105492</strain>
    </source>
</reference>
<organism evidence="2 3">
    <name type="scientific">Microbacterium kyungheense</name>
    <dbReference type="NCBI Taxonomy" id="1263636"/>
    <lineage>
        <taxon>Bacteria</taxon>
        <taxon>Bacillati</taxon>
        <taxon>Actinomycetota</taxon>
        <taxon>Actinomycetes</taxon>
        <taxon>Micrococcales</taxon>
        <taxon>Microbacteriaceae</taxon>
        <taxon>Microbacterium</taxon>
    </lineage>
</organism>
<name>A0A543F0M0_9MICO</name>
<evidence type="ECO:0000313" key="2">
    <source>
        <dbReference type="EMBL" id="TQM27375.1"/>
    </source>
</evidence>
<feature type="signal peptide" evidence="1">
    <location>
        <begin position="1"/>
        <end position="40"/>
    </location>
</feature>
<proteinExistence type="predicted"/>
<protein>
    <submittedName>
        <fullName evidence="2">Uncharacterized protein</fullName>
    </submittedName>
</protein>
<comment type="caution">
    <text evidence="2">The sequence shown here is derived from an EMBL/GenBank/DDBJ whole genome shotgun (WGS) entry which is preliminary data.</text>
</comment>
<dbReference type="AlphaFoldDB" id="A0A543F0M0"/>